<dbReference type="PANTHER" id="PTHR42711">
    <property type="entry name" value="ABC TRANSPORTER ATP-BINDING PROTEIN"/>
    <property type="match status" value="1"/>
</dbReference>
<keyword evidence="2" id="KW-0813">Transport</keyword>
<dbReference type="Gene3D" id="3.40.50.300">
    <property type="entry name" value="P-loop containing nucleotide triphosphate hydrolases"/>
    <property type="match status" value="1"/>
</dbReference>
<dbReference type="AlphaFoldDB" id="A0A1I0XYE3"/>
<comment type="similarity">
    <text evidence="1">Belongs to the ABC transporter superfamily.</text>
</comment>
<accession>A0A1I0XYE3</accession>
<dbReference type="InterPro" id="IPR027417">
    <property type="entry name" value="P-loop_NTPase"/>
</dbReference>
<evidence type="ECO:0000313" key="6">
    <source>
        <dbReference type="EMBL" id="SFB05687.1"/>
    </source>
</evidence>
<dbReference type="InterPro" id="IPR003593">
    <property type="entry name" value="AAA+_ATPase"/>
</dbReference>
<evidence type="ECO:0000256" key="3">
    <source>
        <dbReference type="ARBA" id="ARBA00022741"/>
    </source>
</evidence>
<dbReference type="Proteomes" id="UP000198838">
    <property type="component" value="Unassembled WGS sequence"/>
</dbReference>
<feature type="domain" description="ABC transporter" evidence="5">
    <location>
        <begin position="4"/>
        <end position="234"/>
    </location>
</feature>
<evidence type="ECO:0000256" key="4">
    <source>
        <dbReference type="ARBA" id="ARBA00022840"/>
    </source>
</evidence>
<keyword evidence="7" id="KW-1185">Reference proteome</keyword>
<evidence type="ECO:0000313" key="7">
    <source>
        <dbReference type="Proteomes" id="UP000198838"/>
    </source>
</evidence>
<evidence type="ECO:0000256" key="1">
    <source>
        <dbReference type="ARBA" id="ARBA00005417"/>
    </source>
</evidence>
<dbReference type="InterPro" id="IPR050763">
    <property type="entry name" value="ABC_transporter_ATP-binding"/>
</dbReference>
<proteinExistence type="inferred from homology"/>
<evidence type="ECO:0000259" key="5">
    <source>
        <dbReference type="PROSITE" id="PS50893"/>
    </source>
</evidence>
<dbReference type="SUPFAM" id="SSF52540">
    <property type="entry name" value="P-loop containing nucleoside triphosphate hydrolases"/>
    <property type="match status" value="1"/>
</dbReference>
<dbReference type="STRING" id="1120918.SAMN05216249_10811"/>
<evidence type="ECO:0000256" key="2">
    <source>
        <dbReference type="ARBA" id="ARBA00022448"/>
    </source>
</evidence>
<dbReference type="Pfam" id="PF00005">
    <property type="entry name" value="ABC_tran"/>
    <property type="match status" value="1"/>
</dbReference>
<sequence>MKVIEINNLVKKYRGNLAVDDISFSVNEGELFAFLGENGAGKSTTINMLCTILEKTSGEAKICGHVLGKEDDEIRKKIGIVFQNSVLDKKLTVRENLYTRGSYYSLSKKEIKERLEKISNFFKLEEIAKQKYGTLSGGQRRRVDIARALINNPKILFLDEPTTGLDPKSRRMVWDFIDYLRKEKSMTIFLTTHYMEETRNADKVLILDKGKVMCQGTPAELKTKYTSSRLIWYVEKSEENKKILSKTPDNLEIATGKISYDVDHYIIPFKGIITDFLYENKEVFTDYEIIKGSMDDVFLNITGKEFIQ</sequence>
<dbReference type="PROSITE" id="PS50893">
    <property type="entry name" value="ABC_TRANSPORTER_2"/>
    <property type="match status" value="1"/>
</dbReference>
<organism evidence="6 7">
    <name type="scientific">Acetitomaculum ruminis DSM 5522</name>
    <dbReference type="NCBI Taxonomy" id="1120918"/>
    <lineage>
        <taxon>Bacteria</taxon>
        <taxon>Bacillati</taxon>
        <taxon>Bacillota</taxon>
        <taxon>Clostridia</taxon>
        <taxon>Lachnospirales</taxon>
        <taxon>Lachnospiraceae</taxon>
        <taxon>Acetitomaculum</taxon>
    </lineage>
</organism>
<keyword evidence="3" id="KW-0547">Nucleotide-binding</keyword>
<dbReference type="PANTHER" id="PTHR42711:SF5">
    <property type="entry name" value="ABC TRANSPORTER ATP-BINDING PROTEIN NATA"/>
    <property type="match status" value="1"/>
</dbReference>
<dbReference type="SMART" id="SM00382">
    <property type="entry name" value="AAA"/>
    <property type="match status" value="1"/>
</dbReference>
<dbReference type="InterPro" id="IPR003439">
    <property type="entry name" value="ABC_transporter-like_ATP-bd"/>
</dbReference>
<reference evidence="6 7" key="1">
    <citation type="submission" date="2016-10" db="EMBL/GenBank/DDBJ databases">
        <authorList>
            <person name="de Groot N.N."/>
        </authorList>
    </citation>
    <scope>NUCLEOTIDE SEQUENCE [LARGE SCALE GENOMIC DNA]</scope>
    <source>
        <strain evidence="6 7">DSM 5522</strain>
    </source>
</reference>
<dbReference type="GO" id="GO:0005524">
    <property type="term" value="F:ATP binding"/>
    <property type="evidence" value="ECO:0007669"/>
    <property type="project" value="UniProtKB-KW"/>
</dbReference>
<dbReference type="InterPro" id="IPR017871">
    <property type="entry name" value="ABC_transporter-like_CS"/>
</dbReference>
<dbReference type="OrthoDB" id="9804819at2"/>
<dbReference type="PROSITE" id="PS00211">
    <property type="entry name" value="ABC_TRANSPORTER_1"/>
    <property type="match status" value="1"/>
</dbReference>
<gene>
    <name evidence="6" type="ORF">SAMN05216249_10811</name>
</gene>
<name>A0A1I0XYE3_9FIRM</name>
<dbReference type="RefSeq" id="WP_092871950.1">
    <property type="nucleotide sequence ID" value="NZ_FOJY01000008.1"/>
</dbReference>
<protein>
    <submittedName>
        <fullName evidence="6">Multidrug/hemolysin transport system ATP-binding protein</fullName>
    </submittedName>
</protein>
<keyword evidence="4 6" id="KW-0067">ATP-binding</keyword>
<dbReference type="EMBL" id="FOJY01000008">
    <property type="protein sequence ID" value="SFB05687.1"/>
    <property type="molecule type" value="Genomic_DNA"/>
</dbReference>
<dbReference type="GO" id="GO:0016887">
    <property type="term" value="F:ATP hydrolysis activity"/>
    <property type="evidence" value="ECO:0007669"/>
    <property type="project" value="InterPro"/>
</dbReference>